<evidence type="ECO:0000256" key="1">
    <source>
        <dbReference type="ARBA" id="ARBA00004141"/>
    </source>
</evidence>
<evidence type="ECO:0000259" key="8">
    <source>
        <dbReference type="Pfam" id="PF05154"/>
    </source>
</evidence>
<evidence type="ECO:0000256" key="4">
    <source>
        <dbReference type="ARBA" id="ARBA00022989"/>
    </source>
</evidence>
<dbReference type="PANTHER" id="PTHR21016">
    <property type="entry name" value="BETA-AMYLOID BINDING PROTEIN-RELATED"/>
    <property type="match status" value="1"/>
</dbReference>
<dbReference type="OrthoDB" id="9816361at2"/>
<sequence length="152" mass="16670">MYCRECGEQITNEKAVICIKCATNKGQGEKFCPDCGVEVKNKGAEVCLNCGIRLKGSMNNFTNQIKNATNNSSSTNNNNKIVAGLLSIFLGAMGIHRFYLGYKEIGFMQLGLFAIAMLFFEPVLLGCWIWAIIDAIQIFTGKLPNSNGTELV</sequence>
<feature type="transmembrane region" description="Helical" evidence="7">
    <location>
        <begin position="81"/>
        <end position="100"/>
    </location>
</feature>
<keyword evidence="2 7" id="KW-0812">Transmembrane</keyword>
<dbReference type="RefSeq" id="WP_089972084.1">
    <property type="nucleotide sequence ID" value="NZ_FNJM01000014.1"/>
</dbReference>
<feature type="transmembrane region" description="Helical" evidence="7">
    <location>
        <begin position="112"/>
        <end position="133"/>
    </location>
</feature>
<evidence type="ECO:0000313" key="9">
    <source>
        <dbReference type="EMBL" id="SDP73142.1"/>
    </source>
</evidence>
<feature type="domain" description="TM2" evidence="8">
    <location>
        <begin position="77"/>
        <end position="136"/>
    </location>
</feature>
<evidence type="ECO:0000313" key="10">
    <source>
        <dbReference type="Proteomes" id="UP000198597"/>
    </source>
</evidence>
<evidence type="ECO:0000256" key="2">
    <source>
        <dbReference type="ARBA" id="ARBA00022692"/>
    </source>
</evidence>
<comment type="subcellular location">
    <subcellularLocation>
        <location evidence="1">Membrane</location>
        <topology evidence="1">Multi-pass membrane protein</topology>
    </subcellularLocation>
</comment>
<keyword evidence="3" id="KW-0732">Signal</keyword>
<accession>A0A1H0V3Q3</accession>
<gene>
    <name evidence="9" type="ORF">SAMN04488529_11433</name>
</gene>
<evidence type="ECO:0000256" key="7">
    <source>
        <dbReference type="SAM" id="Phobius"/>
    </source>
</evidence>
<dbReference type="Proteomes" id="UP000198597">
    <property type="component" value="Unassembled WGS sequence"/>
</dbReference>
<organism evidence="9 10">
    <name type="scientific">Clostridium gasigenes</name>
    <dbReference type="NCBI Taxonomy" id="94869"/>
    <lineage>
        <taxon>Bacteria</taxon>
        <taxon>Bacillati</taxon>
        <taxon>Bacillota</taxon>
        <taxon>Clostridia</taxon>
        <taxon>Eubacteriales</taxon>
        <taxon>Clostridiaceae</taxon>
        <taxon>Clostridium</taxon>
    </lineage>
</organism>
<dbReference type="EMBL" id="FNJM01000014">
    <property type="protein sequence ID" value="SDP73142.1"/>
    <property type="molecule type" value="Genomic_DNA"/>
</dbReference>
<keyword evidence="5 7" id="KW-0472">Membrane</keyword>
<dbReference type="AlphaFoldDB" id="A0A1H0V3Q3"/>
<reference evidence="9 10" key="1">
    <citation type="submission" date="2016-10" db="EMBL/GenBank/DDBJ databases">
        <authorList>
            <person name="de Groot N.N."/>
        </authorList>
    </citation>
    <scope>NUCLEOTIDE SEQUENCE [LARGE SCALE GENOMIC DNA]</scope>
    <source>
        <strain evidence="9 10">DSM 12272</strain>
    </source>
</reference>
<evidence type="ECO:0000256" key="5">
    <source>
        <dbReference type="ARBA" id="ARBA00023136"/>
    </source>
</evidence>
<dbReference type="InterPro" id="IPR007829">
    <property type="entry name" value="TM2"/>
</dbReference>
<dbReference type="Pfam" id="PF05154">
    <property type="entry name" value="TM2"/>
    <property type="match status" value="1"/>
</dbReference>
<dbReference type="InterPro" id="IPR050932">
    <property type="entry name" value="TM2D1-3-like"/>
</dbReference>
<name>A0A1H0V3Q3_9CLOT</name>
<keyword evidence="4 7" id="KW-1133">Transmembrane helix</keyword>
<evidence type="ECO:0000256" key="3">
    <source>
        <dbReference type="ARBA" id="ARBA00022729"/>
    </source>
</evidence>
<proteinExistence type="predicted"/>
<evidence type="ECO:0000256" key="6">
    <source>
        <dbReference type="ARBA" id="ARBA00023180"/>
    </source>
</evidence>
<dbReference type="PANTHER" id="PTHR21016:SF7">
    <property type="entry name" value="TM2 DOMAIN-CONTAINING PROTEIN 3"/>
    <property type="match status" value="1"/>
</dbReference>
<dbReference type="STRING" id="94869.SAMN04488529_11433"/>
<keyword evidence="6" id="KW-0325">Glycoprotein</keyword>
<keyword evidence="10" id="KW-1185">Reference proteome</keyword>
<dbReference type="GO" id="GO:0016020">
    <property type="term" value="C:membrane"/>
    <property type="evidence" value="ECO:0007669"/>
    <property type="project" value="UniProtKB-SubCell"/>
</dbReference>
<protein>
    <submittedName>
        <fullName evidence="9">TM2 domain-containing membrane protein YozV</fullName>
    </submittedName>
</protein>